<dbReference type="OrthoDB" id="10435834at2759"/>
<organism evidence="2 3">
    <name type="scientific">Cocos nucifera</name>
    <name type="common">Coconut palm</name>
    <dbReference type="NCBI Taxonomy" id="13894"/>
    <lineage>
        <taxon>Eukaryota</taxon>
        <taxon>Viridiplantae</taxon>
        <taxon>Streptophyta</taxon>
        <taxon>Embryophyta</taxon>
        <taxon>Tracheophyta</taxon>
        <taxon>Spermatophyta</taxon>
        <taxon>Magnoliopsida</taxon>
        <taxon>Liliopsida</taxon>
        <taxon>Arecaceae</taxon>
        <taxon>Arecoideae</taxon>
        <taxon>Cocoseae</taxon>
        <taxon>Attaleinae</taxon>
        <taxon>Cocos</taxon>
    </lineage>
</organism>
<feature type="compositionally biased region" description="Low complexity" evidence="1">
    <location>
        <begin position="1"/>
        <end position="11"/>
    </location>
</feature>
<keyword evidence="3" id="KW-1185">Reference proteome</keyword>
<evidence type="ECO:0000256" key="1">
    <source>
        <dbReference type="SAM" id="MobiDB-lite"/>
    </source>
</evidence>
<dbReference type="AlphaFoldDB" id="A0A8K0I4D5"/>
<accession>A0A8K0I4D5</accession>
<name>A0A8K0I4D5_COCNU</name>
<dbReference type="EMBL" id="CM017874">
    <property type="protein sequence ID" value="KAG1335151.1"/>
    <property type="molecule type" value="Genomic_DNA"/>
</dbReference>
<sequence>MSGSGMASMAGQGVAKAGPMGGSGVPQKGKERASSFQVQSHRPRGGADSEVMPEWKLKLLYTEHGVPPTMSGSLHLGGCF</sequence>
<comment type="caution">
    <text evidence="2">The sequence shown here is derived from an EMBL/GenBank/DDBJ whole genome shotgun (WGS) entry which is preliminary data.</text>
</comment>
<reference evidence="2" key="1">
    <citation type="journal article" date="2017" name="Gigascience">
        <title>The genome draft of coconut (Cocos nucifera).</title>
        <authorList>
            <person name="Xiao Y."/>
            <person name="Xu P."/>
            <person name="Fan H."/>
            <person name="Baudouin L."/>
            <person name="Xia W."/>
            <person name="Bocs S."/>
            <person name="Xu J."/>
            <person name="Li Q."/>
            <person name="Guo A."/>
            <person name="Zhou L."/>
            <person name="Li J."/>
            <person name="Wu Y."/>
            <person name="Ma Z."/>
            <person name="Armero A."/>
            <person name="Issali A.E."/>
            <person name="Liu N."/>
            <person name="Peng M."/>
            <person name="Yang Y."/>
        </authorList>
    </citation>
    <scope>NUCLEOTIDE SEQUENCE</scope>
    <source>
        <tissue evidence="2">Spear leaf of Hainan Tall coconut</tissue>
    </source>
</reference>
<proteinExistence type="predicted"/>
<protein>
    <submittedName>
        <fullName evidence="2">Uncharacterized protein</fullName>
    </submittedName>
</protein>
<feature type="region of interest" description="Disordered" evidence="1">
    <location>
        <begin position="1"/>
        <end position="50"/>
    </location>
</feature>
<reference evidence="2" key="2">
    <citation type="submission" date="2019-07" db="EMBL/GenBank/DDBJ databases">
        <authorList>
            <person name="Yang Y."/>
            <person name="Bocs S."/>
            <person name="Baudouin L."/>
        </authorList>
    </citation>
    <scope>NUCLEOTIDE SEQUENCE</scope>
    <source>
        <tissue evidence="2">Spear leaf of Hainan Tall coconut</tissue>
    </source>
</reference>
<evidence type="ECO:0000313" key="2">
    <source>
        <dbReference type="EMBL" id="KAG1335151.1"/>
    </source>
</evidence>
<dbReference type="Proteomes" id="UP000797356">
    <property type="component" value="Chromosome 3"/>
</dbReference>
<gene>
    <name evidence="2" type="ORF">COCNU_03G012700</name>
</gene>
<evidence type="ECO:0000313" key="3">
    <source>
        <dbReference type="Proteomes" id="UP000797356"/>
    </source>
</evidence>